<dbReference type="Proteomes" id="UP000011744">
    <property type="component" value="Unassembled WGS sequence"/>
</dbReference>
<comment type="caution">
    <text evidence="1">The sequence shown here is derived from an EMBL/GenBank/DDBJ whole genome shotgun (WGS) entry which is preliminary data.</text>
</comment>
<dbReference type="EMBL" id="AONQ01000090">
    <property type="protein sequence ID" value="EME67983.1"/>
    <property type="molecule type" value="Genomic_DNA"/>
</dbReference>
<reference evidence="1 2" key="1">
    <citation type="journal article" date="2014" name="Genome Announc.">
        <title>Draft Genome Sequence of Magnetospirillum sp. Strain SO-1, a Freshwater Magnetotactic Bacterium Isolated from the Ol'khovka River, Russia.</title>
        <authorList>
            <person name="Grouzdev D.S."/>
            <person name="Dziuba M.V."/>
            <person name="Sukhacheva M.S."/>
            <person name="Mardanov A.V."/>
            <person name="Beletskiy A.V."/>
            <person name="Kuznetsov B.B."/>
            <person name="Skryabin K.G."/>
        </authorList>
    </citation>
    <scope>NUCLEOTIDE SEQUENCE [LARGE SCALE GENOMIC DNA]</scope>
    <source>
        <strain evidence="1 2">SO-1</strain>
    </source>
</reference>
<organism evidence="1 2">
    <name type="scientific">Paramagnetospirillum caucaseum</name>
    <dbReference type="NCBI Taxonomy" id="1244869"/>
    <lineage>
        <taxon>Bacteria</taxon>
        <taxon>Pseudomonadati</taxon>
        <taxon>Pseudomonadota</taxon>
        <taxon>Alphaproteobacteria</taxon>
        <taxon>Rhodospirillales</taxon>
        <taxon>Magnetospirillaceae</taxon>
        <taxon>Paramagnetospirillum</taxon>
    </lineage>
</organism>
<proteinExistence type="predicted"/>
<dbReference type="STRING" id="1244869.H261_20739"/>
<evidence type="ECO:0000313" key="1">
    <source>
        <dbReference type="EMBL" id="EME67983.1"/>
    </source>
</evidence>
<name>M3A567_9PROT</name>
<gene>
    <name evidence="1" type="ORF">H261_20739</name>
</gene>
<protein>
    <submittedName>
        <fullName evidence="1">Uncharacterized protein</fullName>
    </submittedName>
</protein>
<dbReference type="PATRIC" id="fig|1244869.3.peg.4107"/>
<evidence type="ECO:0000313" key="2">
    <source>
        <dbReference type="Proteomes" id="UP000011744"/>
    </source>
</evidence>
<dbReference type="AlphaFoldDB" id="M3A567"/>
<dbReference type="eggNOG" id="ENOG502ZNCB">
    <property type="taxonomic scope" value="Bacteria"/>
</dbReference>
<keyword evidence="2" id="KW-1185">Reference proteome</keyword>
<sequence>MLAAFSDRNPWHVCFAVGLCWGRLAKFEPEFVGAAINLLENWNAADLKFARTFHYERGPEPIEQSLAGGNKMFDSVVLPEQLPDDLEKYRRVQERWLGRILGKDRPKYIGSWNATAMFMVALFSNKVLADKLVTPIVMLPPGGPIYNGLSILHQTHVLSTKPAGSELDDQAFEPGAIYENNALFVEILRGKSDWNLLDVHSGLYMLGTRLAESDGWF</sequence>
<accession>M3A567</accession>